<feature type="compositionally biased region" description="Basic and acidic residues" evidence="1">
    <location>
        <begin position="558"/>
        <end position="567"/>
    </location>
</feature>
<feature type="compositionally biased region" description="Basic and acidic residues" evidence="1">
    <location>
        <begin position="970"/>
        <end position="1023"/>
    </location>
</feature>
<feature type="compositionally biased region" description="Basic and acidic residues" evidence="1">
    <location>
        <begin position="659"/>
        <end position="673"/>
    </location>
</feature>
<sequence>MGFKLNQQNKVENLKESKETEKFSKIDSKSHQLSDANDKSNDPSSNEEKSPSSSKTSYSSSPPCLHPDTKTSTPSGSPPTTPPMTSSVVKEEIKQEDTGLEESKGLCKRGQMEQEVWEGYRLWLESAGGEGTFQPTELSISSSPSIQHENLPQNPEEVSPKALSAKEEGKKLEEDMSEGITEVRKKVEEELKTSLSGEKKEDECSEKVEERLRVGQEDVSGEKEEEKDCLFDDGNKFNEKQQESSEKKTSIKKDEVNSAKSKENQSFGSSIKLTEISRNENKDTEDDIQDKDIGVKESENFDMKNQDKEDHDISSTVESSKVEHDDKEDADPIKISLKIIILAMIEYLRVKNQEQSRKNITKIANCIGEIAHDNTEGQLEVSNENGLLDEANIHSLDQTNCDILSTSSKSELNFHEESQKQDSGNSCFQKDQKTCCGSEDNTSNSQQDQTLVENTYSPFIEQKKEEDSKEETKEGEFKCSAKSSELTQVDSNQVVLNVKQEDIKDNECTNNQTIEEIQDTASLEDISQNLSQEEQNHDDEEQNHDDEEQNHDDEEQTHDDKEQKGREPVSITCDSDDKRESKMETIDKENKDLIKTEPDTNSQNEDTPTSTSQNALPPQEPPKNPPTDPKTLLNYPSYSHSTNQALTKIIQALTLPGTHPEEHPKIPKDKEETPSVPQAQEVLPEEEKQENVVEEKEPEAVEKNKKDELENCIELKEMSYRDIQKECDNENSEENKQHEDTLKEKENVESQGGETENDKTKINEFFEANPGKTLKKNKNVWKETNRSQNSQKNGDGNDESDCSENASLEEQNTNSDEMVSTKSKTNNEHNSKPKERSDTNLPEKEVTDPSNPNSSTNINSKTYTPPKEEHKETSEGPLLSKESSQEELPEEISESAQKENEENQILGNEERIGESNEGGCDDRGQGEMIRGVMDVYGGYGSGTENKEVEEEGQEKDVVCDEGSGGLEGAEEIKKDDNGRHEASIEQEESSREQENDGEVEKKDEKKSADNDEKKPTDNDEKGLSPKTSSDPTTPLNPSDLPQEKDLEAQNPTVKDPSISEKDQKGLGADITKGNEVKNQEEKKESIIIENNSESLKNDSITPKSKEHISSTPNSSLPTLLQKPLALKDKGNCILRQNYTQSSENYRKAFKNYSSAHEYLKTQFSKSELAANHSLQKSHSDLLRVVQMNKATTKIKLKEYKEAIQILEGMDKALYEGDKVSKRKYDYKMACAFNGIGEWQRAEKILYEVLKKGSRDPMIFKEYYKAKENLERKERKVSEEEKKGGDELCDDNQTSDSLNEEEGDKNNSDKWFKHIRKVHIVYTTIASFFVFLRVRAIFCKNK</sequence>
<feature type="compositionally biased region" description="Polar residues" evidence="1">
    <location>
        <begin position="634"/>
        <end position="646"/>
    </location>
</feature>
<feature type="region of interest" description="Disordered" evidence="1">
    <location>
        <begin position="1273"/>
        <end position="1305"/>
    </location>
</feature>
<dbReference type="InterPro" id="IPR011990">
    <property type="entry name" value="TPR-like_helical_dom_sf"/>
</dbReference>
<name>A0AAD1UAS4_EUPCR</name>
<protein>
    <submittedName>
        <fullName evidence="3">Uncharacterized protein</fullName>
    </submittedName>
</protein>
<keyword evidence="2" id="KW-1133">Transmembrane helix</keyword>
<feature type="compositionally biased region" description="Pro residues" evidence="1">
    <location>
        <begin position="618"/>
        <end position="628"/>
    </location>
</feature>
<dbReference type="EMBL" id="CAMPGE010004332">
    <property type="protein sequence ID" value="CAI2363176.1"/>
    <property type="molecule type" value="Genomic_DNA"/>
</dbReference>
<feature type="compositionally biased region" description="Basic and acidic residues" evidence="1">
    <location>
        <begin position="290"/>
        <end position="313"/>
    </location>
</feature>
<feature type="compositionally biased region" description="Basic and acidic residues" evidence="1">
    <location>
        <begin position="12"/>
        <end position="50"/>
    </location>
</feature>
<accession>A0AAD1UAS4</accession>
<dbReference type="SUPFAM" id="SSF48452">
    <property type="entry name" value="TPR-like"/>
    <property type="match status" value="1"/>
</dbReference>
<comment type="caution">
    <text evidence="3">The sequence shown here is derived from an EMBL/GenBank/DDBJ whole genome shotgun (WGS) entry which is preliminary data.</text>
</comment>
<keyword evidence="4" id="KW-1185">Reference proteome</keyword>
<evidence type="ECO:0000313" key="4">
    <source>
        <dbReference type="Proteomes" id="UP001295684"/>
    </source>
</evidence>
<feature type="compositionally biased region" description="Basic and acidic residues" evidence="1">
    <location>
        <begin position="908"/>
        <end position="925"/>
    </location>
</feature>
<feature type="region of interest" description="Disordered" evidence="1">
    <location>
        <begin position="1"/>
        <end position="111"/>
    </location>
</feature>
<feature type="compositionally biased region" description="Polar residues" evidence="1">
    <location>
        <begin position="508"/>
        <end position="531"/>
    </location>
</feature>
<gene>
    <name evidence="3" type="ORF">ECRASSUSDP1_LOCUS4506</name>
</gene>
<feature type="compositionally biased region" description="Acidic residues" evidence="1">
    <location>
        <begin position="536"/>
        <end position="557"/>
    </location>
</feature>
<feature type="compositionally biased region" description="Polar residues" evidence="1">
    <location>
        <begin position="481"/>
        <end position="495"/>
    </location>
</feature>
<dbReference type="Gene3D" id="1.25.40.10">
    <property type="entry name" value="Tetratricopeptide repeat domain"/>
    <property type="match status" value="1"/>
</dbReference>
<feature type="transmembrane region" description="Helical" evidence="2">
    <location>
        <begin position="1319"/>
        <end position="1337"/>
    </location>
</feature>
<feature type="compositionally biased region" description="Basic and acidic residues" evidence="1">
    <location>
        <begin position="1072"/>
        <end position="1086"/>
    </location>
</feature>
<feature type="compositionally biased region" description="Basic and acidic residues" evidence="1">
    <location>
        <begin position="825"/>
        <end position="847"/>
    </location>
</feature>
<feature type="compositionally biased region" description="Polar residues" evidence="1">
    <location>
        <begin position="599"/>
        <end position="616"/>
    </location>
</feature>
<feature type="compositionally biased region" description="Basic and acidic residues" evidence="1">
    <location>
        <begin position="164"/>
        <end position="174"/>
    </location>
</feature>
<keyword evidence="2" id="KW-0812">Transmembrane</keyword>
<feature type="compositionally biased region" description="Polar residues" evidence="1">
    <location>
        <begin position="803"/>
        <end position="824"/>
    </location>
</feature>
<evidence type="ECO:0000313" key="3">
    <source>
        <dbReference type="EMBL" id="CAI2363176.1"/>
    </source>
</evidence>
<feature type="region of interest" description="Disordered" evidence="1">
    <location>
        <begin position="460"/>
        <end position="1116"/>
    </location>
</feature>
<feature type="region of interest" description="Disordered" evidence="1">
    <location>
        <begin position="128"/>
        <end position="328"/>
    </location>
</feature>
<feature type="compositionally biased region" description="Polar residues" evidence="1">
    <location>
        <begin position="1"/>
        <end position="11"/>
    </location>
</feature>
<feature type="compositionally biased region" description="Basic and acidic residues" evidence="1">
    <location>
        <begin position="461"/>
        <end position="479"/>
    </location>
</feature>
<feature type="compositionally biased region" description="Basic and acidic residues" evidence="1">
    <location>
        <begin position="575"/>
        <end position="598"/>
    </location>
</feature>
<proteinExistence type="predicted"/>
<feature type="compositionally biased region" description="Polar residues" evidence="1">
    <location>
        <begin position="1025"/>
        <end position="1036"/>
    </location>
</feature>
<feature type="compositionally biased region" description="Polar residues" evidence="1">
    <location>
        <begin position="133"/>
        <end position="153"/>
    </location>
</feature>
<feature type="compositionally biased region" description="Basic and acidic residues" evidence="1">
    <location>
        <begin position="1273"/>
        <end position="1285"/>
    </location>
</feature>
<reference evidence="3" key="1">
    <citation type="submission" date="2023-07" db="EMBL/GenBank/DDBJ databases">
        <authorList>
            <consortium name="AG Swart"/>
            <person name="Singh M."/>
            <person name="Singh A."/>
            <person name="Seah K."/>
            <person name="Emmerich C."/>
        </authorList>
    </citation>
    <scope>NUCLEOTIDE SEQUENCE</scope>
    <source>
        <strain evidence="3">DP1</strain>
    </source>
</reference>
<dbReference type="Proteomes" id="UP001295684">
    <property type="component" value="Unassembled WGS sequence"/>
</dbReference>
<evidence type="ECO:0000256" key="1">
    <source>
        <dbReference type="SAM" id="MobiDB-lite"/>
    </source>
</evidence>
<feature type="compositionally biased region" description="Basic and acidic residues" evidence="1">
    <location>
        <begin position="89"/>
        <end position="105"/>
    </location>
</feature>
<feature type="compositionally biased region" description="Basic and acidic residues" evidence="1">
    <location>
        <begin position="685"/>
        <end position="748"/>
    </location>
</feature>
<feature type="compositionally biased region" description="Low complexity" evidence="1">
    <location>
        <begin position="849"/>
        <end position="860"/>
    </location>
</feature>
<organism evidence="3 4">
    <name type="scientific">Euplotes crassus</name>
    <dbReference type="NCBI Taxonomy" id="5936"/>
    <lineage>
        <taxon>Eukaryota</taxon>
        <taxon>Sar</taxon>
        <taxon>Alveolata</taxon>
        <taxon>Ciliophora</taxon>
        <taxon>Intramacronucleata</taxon>
        <taxon>Spirotrichea</taxon>
        <taxon>Hypotrichia</taxon>
        <taxon>Euplotida</taxon>
        <taxon>Euplotidae</taxon>
        <taxon>Moneuplotes</taxon>
    </lineage>
</organism>
<feature type="compositionally biased region" description="Low complexity" evidence="1">
    <location>
        <begin position="51"/>
        <end position="63"/>
    </location>
</feature>
<feature type="compositionally biased region" description="Basic and acidic residues" evidence="1">
    <location>
        <begin position="181"/>
        <end position="263"/>
    </location>
</feature>
<keyword evidence="2" id="KW-0472">Membrane</keyword>
<evidence type="ECO:0000256" key="2">
    <source>
        <dbReference type="SAM" id="Phobius"/>
    </source>
</evidence>